<dbReference type="CDD" id="cd00317">
    <property type="entry name" value="cyclophilin"/>
    <property type="match status" value="1"/>
</dbReference>
<protein>
    <recommendedName>
        <fullName evidence="2">peptidylprolyl isomerase</fullName>
        <ecNumber evidence="2">5.2.1.8</ecNumber>
    </recommendedName>
</protein>
<evidence type="ECO:0000256" key="1">
    <source>
        <dbReference type="ARBA" id="ARBA00007365"/>
    </source>
</evidence>
<dbReference type="Pfam" id="PF00160">
    <property type="entry name" value="Pro_isomerase"/>
    <property type="match status" value="2"/>
</dbReference>
<dbReference type="EMBL" id="BAABJX010000024">
    <property type="protein sequence ID" value="GAA4831193.1"/>
    <property type="molecule type" value="Genomic_DNA"/>
</dbReference>
<evidence type="ECO:0000256" key="4">
    <source>
        <dbReference type="ARBA" id="ARBA00023235"/>
    </source>
</evidence>
<gene>
    <name evidence="6" type="ORF">GCM10023331_15550</name>
</gene>
<sequence length="308" mass="35047">MNKSIFSLLVISSLLYWSCADQKEKSNSVWQKDKEVTTQVSSSDKDFLITIDTDSGTMKAVLFEDTPLHRDNFIKLAKQTFYDDLLFHRVIQGFMIQGGDPDSKDASPYAQLGGGDIGYLIPAEMTSNRKHFKGAIAAARKGGPTNPEKKSSGCQFYIVDGMELTPQVLENMYVKMDSLYKYFGLLTQDEEYASLQTEMYHLQQRQDKEGMQQFILNYKDTCEQRFNVELDKPLTEEQKARYLKDGGYPALDDNYTVFGQVVEGLEVIDKIASMPTGRGDRPVQDIKMTVTVEEVSKEQLKQQYGFQQ</sequence>
<name>A0ABP9DA13_9BACT</name>
<dbReference type="Proteomes" id="UP001500298">
    <property type="component" value="Unassembled WGS sequence"/>
</dbReference>
<dbReference type="EC" id="5.2.1.8" evidence="2"/>
<dbReference type="RefSeq" id="WP_345370689.1">
    <property type="nucleotide sequence ID" value="NZ_BAABJX010000024.1"/>
</dbReference>
<keyword evidence="3" id="KW-0697">Rotamase</keyword>
<dbReference type="InterPro" id="IPR029000">
    <property type="entry name" value="Cyclophilin-like_dom_sf"/>
</dbReference>
<evidence type="ECO:0000313" key="7">
    <source>
        <dbReference type="Proteomes" id="UP001500298"/>
    </source>
</evidence>
<comment type="caution">
    <text evidence="6">The sequence shown here is derived from an EMBL/GenBank/DDBJ whole genome shotgun (WGS) entry which is preliminary data.</text>
</comment>
<keyword evidence="4 6" id="KW-0413">Isomerase</keyword>
<evidence type="ECO:0000259" key="5">
    <source>
        <dbReference type="PROSITE" id="PS50072"/>
    </source>
</evidence>
<dbReference type="InterPro" id="IPR020892">
    <property type="entry name" value="Cyclophilin-type_PPIase_CS"/>
</dbReference>
<dbReference type="PROSITE" id="PS50072">
    <property type="entry name" value="CSA_PPIASE_2"/>
    <property type="match status" value="1"/>
</dbReference>
<dbReference type="SUPFAM" id="SSF50891">
    <property type="entry name" value="Cyclophilin-like"/>
    <property type="match status" value="1"/>
</dbReference>
<reference evidence="7" key="1">
    <citation type="journal article" date="2019" name="Int. J. Syst. Evol. Microbiol.">
        <title>The Global Catalogue of Microorganisms (GCM) 10K type strain sequencing project: providing services to taxonomists for standard genome sequencing and annotation.</title>
        <authorList>
            <consortium name="The Broad Institute Genomics Platform"/>
            <consortium name="The Broad Institute Genome Sequencing Center for Infectious Disease"/>
            <person name="Wu L."/>
            <person name="Ma J."/>
        </authorList>
    </citation>
    <scope>NUCLEOTIDE SEQUENCE [LARGE SCALE GENOMIC DNA]</scope>
    <source>
        <strain evidence="7">JCM 18326</strain>
    </source>
</reference>
<organism evidence="6 7">
    <name type="scientific">Algivirga pacifica</name>
    <dbReference type="NCBI Taxonomy" id="1162670"/>
    <lineage>
        <taxon>Bacteria</taxon>
        <taxon>Pseudomonadati</taxon>
        <taxon>Bacteroidota</taxon>
        <taxon>Cytophagia</taxon>
        <taxon>Cytophagales</taxon>
        <taxon>Flammeovirgaceae</taxon>
        <taxon>Algivirga</taxon>
    </lineage>
</organism>
<dbReference type="Gene3D" id="2.40.100.10">
    <property type="entry name" value="Cyclophilin-like"/>
    <property type="match status" value="2"/>
</dbReference>
<dbReference type="PRINTS" id="PR00153">
    <property type="entry name" value="CSAPPISMRASE"/>
</dbReference>
<dbReference type="PANTHER" id="PTHR45625">
    <property type="entry name" value="PEPTIDYL-PROLYL CIS-TRANS ISOMERASE-RELATED"/>
    <property type="match status" value="1"/>
</dbReference>
<dbReference type="InterPro" id="IPR044666">
    <property type="entry name" value="Cyclophilin_A-like"/>
</dbReference>
<evidence type="ECO:0000313" key="6">
    <source>
        <dbReference type="EMBL" id="GAA4831193.1"/>
    </source>
</evidence>
<evidence type="ECO:0000256" key="3">
    <source>
        <dbReference type="ARBA" id="ARBA00023110"/>
    </source>
</evidence>
<proteinExistence type="inferred from homology"/>
<accession>A0ABP9DA13</accession>
<dbReference type="PANTHER" id="PTHR45625:SF4">
    <property type="entry name" value="PEPTIDYLPROLYL ISOMERASE DOMAIN AND WD REPEAT-CONTAINING PROTEIN 1"/>
    <property type="match status" value="1"/>
</dbReference>
<keyword evidence="7" id="KW-1185">Reference proteome</keyword>
<comment type="similarity">
    <text evidence="1">Belongs to the cyclophilin-type PPIase family.</text>
</comment>
<dbReference type="PROSITE" id="PS00170">
    <property type="entry name" value="CSA_PPIASE_1"/>
    <property type="match status" value="1"/>
</dbReference>
<evidence type="ECO:0000256" key="2">
    <source>
        <dbReference type="ARBA" id="ARBA00013194"/>
    </source>
</evidence>
<dbReference type="GO" id="GO:0016853">
    <property type="term" value="F:isomerase activity"/>
    <property type="evidence" value="ECO:0007669"/>
    <property type="project" value="UniProtKB-KW"/>
</dbReference>
<feature type="domain" description="PPIase cyclophilin-type" evidence="5">
    <location>
        <begin position="52"/>
        <end position="293"/>
    </location>
</feature>
<dbReference type="InterPro" id="IPR002130">
    <property type="entry name" value="Cyclophilin-type_PPIase_dom"/>
</dbReference>